<feature type="domain" description="Ubiquitin fusion degradation protein UFD1 N-terminal subdomain 2" evidence="5">
    <location>
        <begin position="138"/>
        <end position="214"/>
    </location>
</feature>
<sequence length="463" mass="49162">MDFIGGPAFPGGAAGLFAQLGFGGGIPNRNHRPDPRSYDDYFKAYSAAMLPGKERDNVSYGGKIIMPPSALARLTQLDLDSPWMFKLSNPANPAASTHAGVLEFIAEEGIVHLPHWMMKTLRLDEGEPIRVTGCELQKGKFVKLQAQTVDFLEISDPKAVLEQAMRHFSALTQGDIIEISYNTIRFGLLVMETQPGGEGISVLDTDLEVDFAAPVGYVEPERPKPPPPTTMASKLNIDVNASTPGSSRPSSALGGTFAGAGKATAVSKGGDQWESFKGKGETLGGRKTKGKGISHRKVEEVSEGSKIIRTDKHRVVTSDSLETGVSAPAPLNLSFGKLFFGFNIPPYVPQDKPKDQQKSAPTVFNGAGATLTGRSSGPPSDVKGKSKEEPAIAHTWGTSGHTLGANRPGASRSASQSTGAGGASIPVPPQRRTQAPIEIADNSDDDYYDDGMDEDDVIDIDSD</sequence>
<evidence type="ECO:0000313" key="7">
    <source>
        <dbReference type="Proteomes" id="UP000053257"/>
    </source>
</evidence>
<dbReference type="InterPro" id="IPR055417">
    <property type="entry name" value="UFD1_N1"/>
</dbReference>
<dbReference type="InterPro" id="IPR004854">
    <property type="entry name" value="Ufd1-like"/>
</dbReference>
<accession>A0A0C3SD92</accession>
<feature type="compositionally biased region" description="Basic and acidic residues" evidence="3">
    <location>
        <begin position="382"/>
        <end position="391"/>
    </location>
</feature>
<dbReference type="GO" id="GO:0034098">
    <property type="term" value="C:VCP-NPL4-UFD1 AAA ATPase complex"/>
    <property type="evidence" value="ECO:0007669"/>
    <property type="project" value="TreeGrafter"/>
</dbReference>
<dbReference type="Pfam" id="PF24842">
    <property type="entry name" value="UFD1_N2"/>
    <property type="match status" value="1"/>
</dbReference>
<feature type="compositionally biased region" description="Acidic residues" evidence="3">
    <location>
        <begin position="441"/>
        <end position="463"/>
    </location>
</feature>
<evidence type="ECO:0008006" key="8">
    <source>
        <dbReference type="Google" id="ProtNLM"/>
    </source>
</evidence>
<feature type="region of interest" description="Disordered" evidence="3">
    <location>
        <begin position="269"/>
        <end position="296"/>
    </location>
</feature>
<evidence type="ECO:0000259" key="5">
    <source>
        <dbReference type="Pfam" id="PF24842"/>
    </source>
</evidence>
<dbReference type="Pfam" id="PF03152">
    <property type="entry name" value="UFD1_N1"/>
    <property type="match status" value="1"/>
</dbReference>
<dbReference type="PANTHER" id="PTHR12555:SF13">
    <property type="entry name" value="UBIQUITIN RECOGNITION FACTOR IN ER-ASSOCIATED DEGRADATION PROTEIN 1"/>
    <property type="match status" value="1"/>
</dbReference>
<dbReference type="Gene3D" id="3.10.330.10">
    <property type="match status" value="1"/>
</dbReference>
<evidence type="ECO:0000256" key="3">
    <source>
        <dbReference type="SAM" id="MobiDB-lite"/>
    </source>
</evidence>
<dbReference type="PANTHER" id="PTHR12555">
    <property type="entry name" value="UBIQUITIN FUSION DEGRADATON PROTEIN 1"/>
    <property type="match status" value="1"/>
</dbReference>
<organism evidence="6 7">
    <name type="scientific">Phlebiopsis gigantea (strain 11061_1 CR5-6)</name>
    <name type="common">White-rot fungus</name>
    <name type="synonym">Peniophora gigantea</name>
    <dbReference type="NCBI Taxonomy" id="745531"/>
    <lineage>
        <taxon>Eukaryota</taxon>
        <taxon>Fungi</taxon>
        <taxon>Dikarya</taxon>
        <taxon>Basidiomycota</taxon>
        <taxon>Agaricomycotina</taxon>
        <taxon>Agaricomycetes</taxon>
        <taxon>Polyporales</taxon>
        <taxon>Phanerochaetaceae</taxon>
        <taxon>Phlebiopsis</taxon>
    </lineage>
</organism>
<dbReference type="Gene3D" id="2.40.40.50">
    <property type="entry name" value="Ubiquitin fusion degradation protein UFD1, N-terminal domain"/>
    <property type="match status" value="1"/>
</dbReference>
<keyword evidence="7" id="KW-1185">Reference proteome</keyword>
<feature type="compositionally biased region" description="Low complexity" evidence="3">
    <location>
        <begin position="409"/>
        <end position="418"/>
    </location>
</feature>
<protein>
    <recommendedName>
        <fullName evidence="8">Ubiquitin fusion degradation protein 1</fullName>
    </recommendedName>
</protein>
<dbReference type="GO" id="GO:0006511">
    <property type="term" value="P:ubiquitin-dependent protein catabolic process"/>
    <property type="evidence" value="ECO:0007669"/>
    <property type="project" value="InterPro"/>
</dbReference>
<comment type="similarity">
    <text evidence="1">Belongs to the UFD1 family.</text>
</comment>
<feature type="domain" description="Ubiquitin fusion degradation protein UFD1 N-terminal subdomain 1" evidence="4">
    <location>
        <begin position="38"/>
        <end position="136"/>
    </location>
</feature>
<evidence type="ECO:0000259" key="4">
    <source>
        <dbReference type="Pfam" id="PF03152"/>
    </source>
</evidence>
<proteinExistence type="inferred from homology"/>
<dbReference type="Proteomes" id="UP000053257">
    <property type="component" value="Unassembled WGS sequence"/>
</dbReference>
<dbReference type="AlphaFoldDB" id="A0A0C3SD92"/>
<dbReference type="OrthoDB" id="422728at2759"/>
<feature type="compositionally biased region" description="Basic residues" evidence="3">
    <location>
        <begin position="286"/>
        <end position="295"/>
    </location>
</feature>
<dbReference type="InterPro" id="IPR055418">
    <property type="entry name" value="UFD1_N2"/>
</dbReference>
<evidence type="ECO:0000256" key="1">
    <source>
        <dbReference type="ARBA" id="ARBA00006043"/>
    </source>
</evidence>
<reference evidence="6 7" key="1">
    <citation type="journal article" date="2014" name="PLoS Genet.">
        <title>Analysis of the Phlebiopsis gigantea genome, transcriptome and secretome provides insight into its pioneer colonization strategies of wood.</title>
        <authorList>
            <person name="Hori C."/>
            <person name="Ishida T."/>
            <person name="Igarashi K."/>
            <person name="Samejima M."/>
            <person name="Suzuki H."/>
            <person name="Master E."/>
            <person name="Ferreira P."/>
            <person name="Ruiz-Duenas F.J."/>
            <person name="Held B."/>
            <person name="Canessa P."/>
            <person name="Larrondo L.F."/>
            <person name="Schmoll M."/>
            <person name="Druzhinina I.S."/>
            <person name="Kubicek C.P."/>
            <person name="Gaskell J.A."/>
            <person name="Kersten P."/>
            <person name="St John F."/>
            <person name="Glasner J."/>
            <person name="Sabat G."/>
            <person name="Splinter BonDurant S."/>
            <person name="Syed K."/>
            <person name="Yadav J."/>
            <person name="Mgbeahuruike A.C."/>
            <person name="Kovalchuk A."/>
            <person name="Asiegbu F.O."/>
            <person name="Lackner G."/>
            <person name="Hoffmeister D."/>
            <person name="Rencoret J."/>
            <person name="Gutierrez A."/>
            <person name="Sun H."/>
            <person name="Lindquist E."/>
            <person name="Barry K."/>
            <person name="Riley R."/>
            <person name="Grigoriev I.V."/>
            <person name="Henrissat B."/>
            <person name="Kues U."/>
            <person name="Berka R.M."/>
            <person name="Martinez A.T."/>
            <person name="Covert S.F."/>
            <person name="Blanchette R.A."/>
            <person name="Cullen D."/>
        </authorList>
    </citation>
    <scope>NUCLEOTIDE SEQUENCE [LARGE SCALE GENOMIC DNA]</scope>
    <source>
        <strain evidence="6 7">11061_1 CR5-6</strain>
    </source>
</reference>
<dbReference type="GO" id="GO:0036503">
    <property type="term" value="P:ERAD pathway"/>
    <property type="evidence" value="ECO:0007669"/>
    <property type="project" value="TreeGrafter"/>
</dbReference>
<dbReference type="InterPro" id="IPR042299">
    <property type="entry name" value="Ufd1-like_Nn"/>
</dbReference>
<gene>
    <name evidence="6" type="ORF">PHLGIDRAFT_116274</name>
</gene>
<dbReference type="STRING" id="745531.A0A0C3SD92"/>
<evidence type="ECO:0000313" key="6">
    <source>
        <dbReference type="EMBL" id="KIP09480.1"/>
    </source>
</evidence>
<feature type="region of interest" description="Disordered" evidence="3">
    <location>
        <begin position="349"/>
        <end position="463"/>
    </location>
</feature>
<dbReference type="HOGENOM" id="CLU_037790_1_1_1"/>
<dbReference type="EMBL" id="KN840465">
    <property type="protein sequence ID" value="KIP09480.1"/>
    <property type="molecule type" value="Genomic_DNA"/>
</dbReference>
<keyword evidence="2" id="KW-0833">Ubl conjugation pathway</keyword>
<dbReference type="GO" id="GO:0031593">
    <property type="term" value="F:polyubiquitin modification-dependent protein binding"/>
    <property type="evidence" value="ECO:0007669"/>
    <property type="project" value="TreeGrafter"/>
</dbReference>
<evidence type="ECO:0000256" key="2">
    <source>
        <dbReference type="ARBA" id="ARBA00022786"/>
    </source>
</evidence>
<name>A0A0C3SD92_PHLG1</name>